<dbReference type="RefSeq" id="WP_140195383.1">
    <property type="nucleotide sequence ID" value="NZ_CP065915.1"/>
</dbReference>
<keyword evidence="2" id="KW-1185">Reference proteome</keyword>
<protein>
    <submittedName>
        <fullName evidence="1">Uncharacterized protein</fullName>
    </submittedName>
</protein>
<organism evidence="1 2">
    <name type="scientific">Pelagovum pacificum</name>
    <dbReference type="NCBI Taxonomy" id="2588711"/>
    <lineage>
        <taxon>Bacteria</taxon>
        <taxon>Pseudomonadati</taxon>
        <taxon>Pseudomonadota</taxon>
        <taxon>Alphaproteobacteria</taxon>
        <taxon>Rhodobacterales</taxon>
        <taxon>Paracoccaceae</taxon>
        <taxon>Pelagovum</taxon>
    </lineage>
</organism>
<name>A0A5C5GHH3_9RHOB</name>
<dbReference type="OrthoDB" id="7772846at2"/>
<gene>
    <name evidence="1" type="ORF">FHY64_13500</name>
</gene>
<evidence type="ECO:0000313" key="1">
    <source>
        <dbReference type="EMBL" id="TNY34225.1"/>
    </source>
</evidence>
<dbReference type="Proteomes" id="UP000314011">
    <property type="component" value="Unassembled WGS sequence"/>
</dbReference>
<evidence type="ECO:0000313" key="2">
    <source>
        <dbReference type="Proteomes" id="UP000314011"/>
    </source>
</evidence>
<reference evidence="1 2" key="1">
    <citation type="submission" date="2019-06" db="EMBL/GenBank/DDBJ databases">
        <title>Genome of new Rhodobacteraceae sp. SM1903.</title>
        <authorList>
            <person name="Ren X."/>
        </authorList>
    </citation>
    <scope>NUCLEOTIDE SEQUENCE [LARGE SCALE GENOMIC DNA]</scope>
    <source>
        <strain evidence="1 2">SM1903</strain>
    </source>
</reference>
<proteinExistence type="predicted"/>
<dbReference type="EMBL" id="VFFF01000001">
    <property type="protein sequence ID" value="TNY34225.1"/>
    <property type="molecule type" value="Genomic_DNA"/>
</dbReference>
<dbReference type="AlphaFoldDB" id="A0A5C5GHH3"/>
<comment type="caution">
    <text evidence="1">The sequence shown here is derived from an EMBL/GenBank/DDBJ whole genome shotgun (WGS) entry which is preliminary data.</text>
</comment>
<accession>A0A5C5GHH3</accession>
<sequence length="122" mass="13234">MSDIILTKTRLNEGVWEGFLTGYTGDTPPRIQATHDGKELEGVEVSKAEGGHAVRLPIPASIIADGVHTVVLTERESGDRLATVSIVAGDALADDIRAEVDLLRAELDMLKRAFRRHCTETV</sequence>